<reference evidence="1 2" key="1">
    <citation type="submission" date="2014-07" db="EMBL/GenBank/DDBJ databases">
        <title>Biosystematic studies on Modestobacter strains isolated from extreme hyper-arid desert soil and from historic building.</title>
        <authorList>
            <person name="Bukarasam K."/>
            <person name="Bull A."/>
            <person name="Girard G."/>
            <person name="van Wezel G."/>
            <person name="Goodfellow M."/>
        </authorList>
    </citation>
    <scope>NUCLEOTIDE SEQUENCE [LARGE SCALE GENOMIC DNA]</scope>
    <source>
        <strain evidence="1 2">KNN45-2b</strain>
    </source>
</reference>
<keyword evidence="2" id="KW-1185">Reference proteome</keyword>
<dbReference type="Proteomes" id="UP000029713">
    <property type="component" value="Unassembled WGS sequence"/>
</dbReference>
<evidence type="ECO:0000313" key="2">
    <source>
        <dbReference type="Proteomes" id="UP000029713"/>
    </source>
</evidence>
<sequence>MSFVDPPAVAAWRHQQVRTGFEVVHFRRSGGGWQVVGCTTAVEAGVAWTVDYTLDLDAAWATRRAVVTGRSSMGARRTTLDSIGDGRWHVDGLRAPDLDGCQDVDLESSAMTNALPVHRLDLAVGRRASAPAAYVRAVGLGVDRLEQSYTRLHDDGPNRQFHYKSPAFDFSCQLVFDPSGLVLDYPGIAVRQL</sequence>
<comment type="caution">
    <text evidence="1">The sequence shown here is derived from an EMBL/GenBank/DDBJ whole genome shotgun (WGS) entry which is preliminary data.</text>
</comment>
<dbReference type="EMBL" id="JPMX01000044">
    <property type="protein sequence ID" value="KGH46577.1"/>
    <property type="molecule type" value="Genomic_DNA"/>
</dbReference>
<gene>
    <name evidence="1" type="ORF">IN07_11235</name>
</gene>
<accession>A0A098Y7Z6</accession>
<organism evidence="1 2">
    <name type="scientific">Modestobacter caceresii</name>
    <dbReference type="NCBI Taxonomy" id="1522368"/>
    <lineage>
        <taxon>Bacteria</taxon>
        <taxon>Bacillati</taxon>
        <taxon>Actinomycetota</taxon>
        <taxon>Actinomycetes</taxon>
        <taxon>Geodermatophilales</taxon>
        <taxon>Geodermatophilaceae</taxon>
        <taxon>Modestobacter</taxon>
    </lineage>
</organism>
<name>A0A098Y7Z6_9ACTN</name>
<evidence type="ECO:0008006" key="3">
    <source>
        <dbReference type="Google" id="ProtNLM"/>
    </source>
</evidence>
<dbReference type="STRING" id="1522368.IN07_11235"/>
<dbReference type="AlphaFoldDB" id="A0A098Y7Z6"/>
<dbReference type="Pfam" id="PF06475">
    <property type="entry name" value="Glycolipid_bind"/>
    <property type="match status" value="1"/>
</dbReference>
<dbReference type="SUPFAM" id="SSF159275">
    <property type="entry name" value="PA1994-like"/>
    <property type="match status" value="1"/>
</dbReference>
<protein>
    <recommendedName>
        <fullName evidence="3">Glycolipid-binding family protein</fullName>
    </recommendedName>
</protein>
<dbReference type="OrthoDB" id="7347529at2"/>
<dbReference type="InterPro" id="IPR009467">
    <property type="entry name" value="Glycolipid-bd_prot_put"/>
</dbReference>
<dbReference type="RefSeq" id="WP_036335832.1">
    <property type="nucleotide sequence ID" value="NZ_JPMX01000044.1"/>
</dbReference>
<evidence type="ECO:0000313" key="1">
    <source>
        <dbReference type="EMBL" id="KGH46577.1"/>
    </source>
</evidence>
<proteinExistence type="predicted"/>